<evidence type="ECO:0000256" key="1">
    <source>
        <dbReference type="SAM" id="MobiDB-lite"/>
    </source>
</evidence>
<feature type="region of interest" description="Disordered" evidence="1">
    <location>
        <begin position="974"/>
        <end position="1012"/>
    </location>
</feature>
<feature type="compositionally biased region" description="Low complexity" evidence="1">
    <location>
        <begin position="156"/>
        <end position="168"/>
    </location>
</feature>
<reference evidence="2" key="1">
    <citation type="submission" date="2023-10" db="EMBL/GenBank/DDBJ databases">
        <authorList>
            <person name="Chen Y."/>
            <person name="Shah S."/>
            <person name="Dougan E. K."/>
            <person name="Thang M."/>
            <person name="Chan C."/>
        </authorList>
    </citation>
    <scope>NUCLEOTIDE SEQUENCE [LARGE SCALE GENOMIC DNA]</scope>
</reference>
<feature type="compositionally biased region" description="Pro residues" evidence="1">
    <location>
        <begin position="610"/>
        <end position="641"/>
    </location>
</feature>
<evidence type="ECO:0000313" key="2">
    <source>
        <dbReference type="EMBL" id="CAK0866340.1"/>
    </source>
</evidence>
<dbReference type="Gene3D" id="3.90.1480.20">
    <property type="entry name" value="Glycosyl transferase family 29"/>
    <property type="match status" value="1"/>
</dbReference>
<organism evidence="2 3">
    <name type="scientific">Prorocentrum cordatum</name>
    <dbReference type="NCBI Taxonomy" id="2364126"/>
    <lineage>
        <taxon>Eukaryota</taxon>
        <taxon>Sar</taxon>
        <taxon>Alveolata</taxon>
        <taxon>Dinophyceae</taxon>
        <taxon>Prorocentrales</taxon>
        <taxon>Prorocentraceae</taxon>
        <taxon>Prorocentrum</taxon>
    </lineage>
</organism>
<proteinExistence type="predicted"/>
<keyword evidence="3" id="KW-1185">Reference proteome</keyword>
<feature type="region of interest" description="Disordered" evidence="1">
    <location>
        <begin position="573"/>
        <end position="672"/>
    </location>
</feature>
<evidence type="ECO:0000313" key="3">
    <source>
        <dbReference type="Proteomes" id="UP001189429"/>
    </source>
</evidence>
<accession>A0ABN9V0T6</accession>
<name>A0ABN9V0T6_9DINO</name>
<feature type="compositionally biased region" description="Low complexity" evidence="1">
    <location>
        <begin position="983"/>
        <end position="996"/>
    </location>
</feature>
<feature type="region of interest" description="Disordered" evidence="1">
    <location>
        <begin position="143"/>
        <end position="168"/>
    </location>
</feature>
<protein>
    <submittedName>
        <fullName evidence="2">Uncharacterized protein</fullName>
    </submittedName>
</protein>
<comment type="caution">
    <text evidence="2">The sequence shown here is derived from an EMBL/GenBank/DDBJ whole genome shotgun (WGS) entry which is preliminary data.</text>
</comment>
<dbReference type="Proteomes" id="UP001189429">
    <property type="component" value="Unassembled WGS sequence"/>
</dbReference>
<dbReference type="InterPro" id="IPR038578">
    <property type="entry name" value="GT29-like_sf"/>
</dbReference>
<feature type="compositionally biased region" description="Pro residues" evidence="1">
    <location>
        <begin position="576"/>
        <end position="591"/>
    </location>
</feature>
<gene>
    <name evidence="2" type="ORF">PCOR1329_LOCUS53540</name>
</gene>
<dbReference type="EMBL" id="CAUYUJ010016527">
    <property type="protein sequence ID" value="CAK0866340.1"/>
    <property type="molecule type" value="Genomic_DNA"/>
</dbReference>
<feature type="compositionally biased region" description="Low complexity" evidence="1">
    <location>
        <begin position="649"/>
        <end position="665"/>
    </location>
</feature>
<sequence>MFVWPLPLGEFHELFGTIEDAMMTVMMRRLGISHRALGIQAAETWTPEHGVTEQEATGRAYDVQSKVLQDKVANGETVNFEEGGLRHVAVFAASVKLWGTEGKLSNKELTKGFAALWSDVVMTRSPQQLAALVPYFRWEVNKGKPDKGKGKGTGGSTQEQQEQQQQSAALLGEAMADIKGVYKVGSGRPRATLDLSAEPPNGVAGLGEGCLRTWPQQEPSWPLVGEARLGGVARARRPARPGARWRAAAWCPAVALLACTGAGLAAWRSPRTGAAGVQEARVARFVEVAPGCAGGAASVGAGAARICAAPAPLPLEWGDEGAGVPARQPQEDSRLLERLSQRLEGLDAPGLGEALGALGRLRLVDARDVLAFRETWTDEDTATLRRLHGGAGEGKAAAERLLERLPSVRDFADLVGGQPTAMLINAGKLKFSELAVGAAARDVVVCFNDFVGVRPSPGPSHTKMAILEACGALGSETPDTLQFEVDIAGTMDGYCSMFDETGHEKSGRVVYMFRPTAACALQADGVRFTPAFLFYWFVGRLFGELDMFGFEEPDLNDPDYSLLFFQHLVYTTATEPTPPSPEPTPASPPPSSAQAPTLKSWSWSKLRPSAPAPPTPTPPTPALEPTAPPTMAPPMPTPPPPEAEEADGEPTATATTETTGTSTTTPAPPRGRCAAIARDAFEGSIERSGLCPEQADFQAPQHLTRERIATSDDDLLMRLREYMDAHDDDPRRERFEEALAALERWKHINAGDLLAFRETWTHEDTEILRRLDDSDGGFADGRLTTEGVRQKLPTAADFTYLVRDRPVAIVGAADGLQVSAFGPEIDRHPVIVRFNDHVKEHLRPETTGLRTTVHVSCDIAEPLRDPDVAEFDMETLKPWASYCNKMHRGGRMSFRGPNVTLGFMIRPTAICALGTAAAQFTRGFLFYWFVGRIFNEVDLYGFDGDGHYDSSGQVWEGYLEFEHLVYSLAVAGTGHGSDVNRRTTSQWTTSTTTSTSAPRDPGDVTEVSVAKA</sequence>